<feature type="domain" description="Enoyl reductase (ER)" evidence="5">
    <location>
        <begin position="7"/>
        <end position="337"/>
    </location>
</feature>
<reference evidence="12 13" key="2">
    <citation type="submission" date="2018-08" db="EMBL/GenBank/DDBJ databases">
        <title>A genome reference for cultivated species of the human gut microbiota.</title>
        <authorList>
            <person name="Zou Y."/>
            <person name="Xue W."/>
            <person name="Luo G."/>
        </authorList>
    </citation>
    <scope>NUCLEOTIDE SEQUENCE [LARGE SCALE GENOMIC DNA]</scope>
    <source>
        <strain evidence="10 15">AM18-2AC</strain>
        <strain evidence="9 14">AM37-4AC</strain>
        <strain evidence="8 12">OM03-6</strain>
        <strain evidence="7 13">OM06-11AA</strain>
    </source>
</reference>
<dbReference type="PANTHER" id="PTHR43401">
    <property type="entry name" value="L-THREONINE 3-DEHYDROGENASE"/>
    <property type="match status" value="1"/>
</dbReference>
<dbReference type="RefSeq" id="WP_055055350.1">
    <property type="nucleotide sequence ID" value="NZ_CZBA01000002.1"/>
</dbReference>
<dbReference type="EMBL" id="QSUB01000002">
    <property type="protein sequence ID" value="RGN05719.1"/>
    <property type="molecule type" value="Genomic_DNA"/>
</dbReference>
<dbReference type="AlphaFoldDB" id="A0A174KSL2"/>
<dbReference type="Gene3D" id="3.40.50.720">
    <property type="entry name" value="NAD(P)-binding Rossmann-like Domain"/>
    <property type="match status" value="1"/>
</dbReference>
<dbReference type="EC" id="1.1.1.103" evidence="6"/>
<evidence type="ECO:0000313" key="13">
    <source>
        <dbReference type="Proteomes" id="UP000261222"/>
    </source>
</evidence>
<dbReference type="InterPro" id="IPR013149">
    <property type="entry name" value="ADH-like_C"/>
</dbReference>
<dbReference type="Pfam" id="PF08240">
    <property type="entry name" value="ADH_N"/>
    <property type="match status" value="1"/>
</dbReference>
<evidence type="ECO:0000313" key="14">
    <source>
        <dbReference type="Proteomes" id="UP000265808"/>
    </source>
</evidence>
<dbReference type="InterPro" id="IPR050129">
    <property type="entry name" value="Zn_alcohol_dh"/>
</dbReference>
<dbReference type="EMBL" id="QSHL01000002">
    <property type="protein sequence ID" value="RHC09400.1"/>
    <property type="molecule type" value="Genomic_DNA"/>
</dbReference>
<dbReference type="GO" id="GO:0008743">
    <property type="term" value="F:L-threonine 3-dehydrogenase activity"/>
    <property type="evidence" value="ECO:0007669"/>
    <property type="project" value="UniProtKB-EC"/>
</dbReference>
<dbReference type="InterPro" id="IPR002328">
    <property type="entry name" value="ADH_Zn_CS"/>
</dbReference>
<dbReference type="GO" id="GO:0008270">
    <property type="term" value="F:zinc ion binding"/>
    <property type="evidence" value="ECO:0007669"/>
    <property type="project" value="InterPro"/>
</dbReference>
<dbReference type="OrthoDB" id="9787435at2"/>
<dbReference type="InterPro" id="IPR011032">
    <property type="entry name" value="GroES-like_sf"/>
</dbReference>
<comment type="similarity">
    <text evidence="4">Belongs to the zinc-containing alcohol dehydrogenase family.</text>
</comment>
<dbReference type="EMBL" id="QRJH01000002">
    <property type="protein sequence ID" value="RHH20139.1"/>
    <property type="molecule type" value="Genomic_DNA"/>
</dbReference>
<evidence type="ECO:0000256" key="3">
    <source>
        <dbReference type="ARBA" id="ARBA00023002"/>
    </source>
</evidence>
<keyword evidence="3 6" id="KW-0560">Oxidoreductase</keyword>
<evidence type="ECO:0000313" key="11">
    <source>
        <dbReference type="Proteomes" id="UP000095413"/>
    </source>
</evidence>
<dbReference type="Proteomes" id="UP000261105">
    <property type="component" value="Unassembled WGS sequence"/>
</dbReference>
<dbReference type="EMBL" id="QSUZ01000005">
    <property type="protein sequence ID" value="RGN88497.1"/>
    <property type="molecule type" value="Genomic_DNA"/>
</dbReference>
<dbReference type="Proteomes" id="UP000284024">
    <property type="component" value="Unassembled WGS sequence"/>
</dbReference>
<evidence type="ECO:0000313" key="10">
    <source>
        <dbReference type="EMBL" id="RHH20139.1"/>
    </source>
</evidence>
<dbReference type="SUPFAM" id="SSF50129">
    <property type="entry name" value="GroES-like"/>
    <property type="match status" value="1"/>
</dbReference>
<sequence length="340" mass="37122">MKAAYLKAKYQFELRDVELREPDRNEVEVAVKACGFCGHDNILANYAATEWEPFGHEFAGVITKIGADVRNVAVGDRVAIETSTFNPYSDAALNGRPDLCTDCTDYMKRKEGDTMGFAERTIVPANLVVNIRDLSFEEACILEPMGVAADLILTADIHLNDDVLLLGAGPIGLMAMQMAKKSGARHIYVAQHSGSKARVDLAYKFGADDVIFTDKEDLEKYPFPRGGVDKVLVTSPPSTIDLATRVTNPGGKVAFLGIGYGDRAKATFDSNIVHLRKISIIGSNAIPALYFPRCIDLLEAGMVDVKSLISHQFKLEDLPTAMAQYLAEKDKAVKAIMVNE</sequence>
<evidence type="ECO:0000313" key="15">
    <source>
        <dbReference type="Proteomes" id="UP000284024"/>
    </source>
</evidence>
<dbReference type="EMBL" id="CZBA01000002">
    <property type="protein sequence ID" value="CUP15023.1"/>
    <property type="molecule type" value="Genomic_DNA"/>
</dbReference>
<accession>A0A174KSL2</accession>
<reference evidence="6 11" key="1">
    <citation type="submission" date="2015-09" db="EMBL/GenBank/DDBJ databases">
        <authorList>
            <consortium name="Pathogen Informatics"/>
        </authorList>
    </citation>
    <scope>NUCLEOTIDE SEQUENCE [LARGE SCALE GENOMIC DNA]</scope>
    <source>
        <strain evidence="6 11">2789STDY5834921</strain>
    </source>
</reference>
<evidence type="ECO:0000256" key="1">
    <source>
        <dbReference type="ARBA" id="ARBA00022723"/>
    </source>
</evidence>
<dbReference type="SMART" id="SM00829">
    <property type="entry name" value="PKS_ER"/>
    <property type="match status" value="1"/>
</dbReference>
<dbReference type="InterPro" id="IPR020843">
    <property type="entry name" value="ER"/>
</dbReference>
<evidence type="ECO:0000313" key="7">
    <source>
        <dbReference type="EMBL" id="RGN05719.1"/>
    </source>
</evidence>
<evidence type="ECO:0000313" key="6">
    <source>
        <dbReference type="EMBL" id="CUP15023.1"/>
    </source>
</evidence>
<dbReference type="PROSITE" id="PS00059">
    <property type="entry name" value="ADH_ZINC"/>
    <property type="match status" value="1"/>
</dbReference>
<evidence type="ECO:0000256" key="2">
    <source>
        <dbReference type="ARBA" id="ARBA00022833"/>
    </source>
</evidence>
<proteinExistence type="inferred from homology"/>
<comment type="cofactor">
    <cofactor evidence="4">
        <name>Zn(2+)</name>
        <dbReference type="ChEBI" id="CHEBI:29105"/>
    </cofactor>
</comment>
<protein>
    <submittedName>
        <fullName evidence="6">L-threonine 3-dehydrogenase</fullName>
        <ecNumber evidence="6">1.1.1.103</ecNumber>
    </submittedName>
    <submittedName>
        <fullName evidence="7">L-threonine dehydrogenase</fullName>
    </submittedName>
</protein>
<evidence type="ECO:0000259" key="5">
    <source>
        <dbReference type="SMART" id="SM00829"/>
    </source>
</evidence>
<dbReference type="Proteomes" id="UP000265808">
    <property type="component" value="Unassembled WGS sequence"/>
</dbReference>
<gene>
    <name evidence="6" type="primary">tdh_1</name>
    <name evidence="10" type="ORF">DW222_04930</name>
    <name evidence="9" type="ORF">DW859_05305</name>
    <name evidence="8" type="ORF">DXB38_05330</name>
    <name evidence="7" type="ORF">DXB81_06800</name>
    <name evidence="6" type="ORF">ERS852533_00456</name>
</gene>
<dbReference type="Proteomes" id="UP000095413">
    <property type="component" value="Unassembled WGS sequence"/>
</dbReference>
<evidence type="ECO:0000256" key="4">
    <source>
        <dbReference type="RuleBase" id="RU361277"/>
    </source>
</evidence>
<organism evidence="6 11">
    <name type="scientific">Blautia obeum</name>
    <dbReference type="NCBI Taxonomy" id="40520"/>
    <lineage>
        <taxon>Bacteria</taxon>
        <taxon>Bacillati</taxon>
        <taxon>Bacillota</taxon>
        <taxon>Clostridia</taxon>
        <taxon>Lachnospirales</taxon>
        <taxon>Lachnospiraceae</taxon>
        <taxon>Blautia</taxon>
    </lineage>
</organism>
<name>A0A174KSL2_9FIRM</name>
<evidence type="ECO:0000313" key="12">
    <source>
        <dbReference type="Proteomes" id="UP000261105"/>
    </source>
</evidence>
<dbReference type="Gene3D" id="3.90.180.10">
    <property type="entry name" value="Medium-chain alcohol dehydrogenases, catalytic domain"/>
    <property type="match status" value="1"/>
</dbReference>
<keyword evidence="2 4" id="KW-0862">Zinc</keyword>
<evidence type="ECO:0000313" key="8">
    <source>
        <dbReference type="EMBL" id="RGN88497.1"/>
    </source>
</evidence>
<dbReference type="InterPro" id="IPR013154">
    <property type="entry name" value="ADH-like_N"/>
</dbReference>
<dbReference type="InterPro" id="IPR036291">
    <property type="entry name" value="NAD(P)-bd_dom_sf"/>
</dbReference>
<dbReference type="SUPFAM" id="SSF51735">
    <property type="entry name" value="NAD(P)-binding Rossmann-fold domains"/>
    <property type="match status" value="1"/>
</dbReference>
<keyword evidence="1 4" id="KW-0479">Metal-binding</keyword>
<dbReference type="PANTHER" id="PTHR43401:SF2">
    <property type="entry name" value="L-THREONINE 3-DEHYDROGENASE"/>
    <property type="match status" value="1"/>
</dbReference>
<dbReference type="Pfam" id="PF00107">
    <property type="entry name" value="ADH_zinc_N"/>
    <property type="match status" value="1"/>
</dbReference>
<evidence type="ECO:0000313" key="9">
    <source>
        <dbReference type="EMBL" id="RHC09400.1"/>
    </source>
</evidence>
<dbReference type="Proteomes" id="UP000261222">
    <property type="component" value="Unassembled WGS sequence"/>
</dbReference>